<dbReference type="SUPFAM" id="SSF50685">
    <property type="entry name" value="Barwin-like endoglucanases"/>
    <property type="match status" value="1"/>
</dbReference>
<dbReference type="PRINTS" id="PR01226">
    <property type="entry name" value="EXPANSIN"/>
</dbReference>
<dbReference type="InterPro" id="IPR007117">
    <property type="entry name" value="Expansin_CBD"/>
</dbReference>
<dbReference type="InterPro" id="IPR002963">
    <property type="entry name" value="Expansin"/>
</dbReference>
<dbReference type="EMBL" id="JBBPBN010000024">
    <property type="protein sequence ID" value="KAK9009853.1"/>
    <property type="molecule type" value="Genomic_DNA"/>
</dbReference>
<evidence type="ECO:0000256" key="2">
    <source>
        <dbReference type="ARBA" id="ARBA00022512"/>
    </source>
</evidence>
<keyword evidence="2 7" id="KW-0134">Cell wall</keyword>
<comment type="caution">
    <text evidence="10">The sequence shown here is derived from an EMBL/GenBank/DDBJ whole genome shotgun (WGS) entry which is preliminary data.</text>
</comment>
<feature type="chain" id="PRO_5044956068" description="Expansin" evidence="7">
    <location>
        <begin position="29"/>
        <end position="255"/>
    </location>
</feature>
<dbReference type="Pfam" id="PF03330">
    <property type="entry name" value="DPBB_1"/>
    <property type="match status" value="1"/>
</dbReference>
<keyword evidence="3 7" id="KW-0964">Secreted</keyword>
<keyword evidence="6 7" id="KW-0961">Cell wall biogenesis/degradation</keyword>
<dbReference type="Pfam" id="PF01357">
    <property type="entry name" value="Expansin_C"/>
    <property type="match status" value="1"/>
</dbReference>
<dbReference type="SMART" id="SM00837">
    <property type="entry name" value="DPBB_1"/>
    <property type="match status" value="1"/>
</dbReference>
<accession>A0ABR2RA85</accession>
<evidence type="ECO:0000256" key="6">
    <source>
        <dbReference type="ARBA" id="ARBA00023316"/>
    </source>
</evidence>
<dbReference type="SUPFAM" id="SSF49590">
    <property type="entry name" value="PHL pollen allergen"/>
    <property type="match status" value="1"/>
</dbReference>
<evidence type="ECO:0000256" key="3">
    <source>
        <dbReference type="ARBA" id="ARBA00022525"/>
    </source>
</evidence>
<comment type="subcellular location">
    <subcellularLocation>
        <location evidence="7">Secreted</location>
        <location evidence="7">Cell wall</location>
    </subcellularLocation>
    <subcellularLocation>
        <location evidence="7">Membrane</location>
        <topology evidence="7">Peripheral membrane protein</topology>
    </subcellularLocation>
</comment>
<evidence type="ECO:0000256" key="1">
    <source>
        <dbReference type="ARBA" id="ARBA00005392"/>
    </source>
</evidence>
<dbReference type="InterPro" id="IPR009009">
    <property type="entry name" value="RlpA-like_DPBB"/>
</dbReference>
<keyword evidence="4 7" id="KW-0732">Signal</keyword>
<dbReference type="InterPro" id="IPR007118">
    <property type="entry name" value="Expan_Lol_pI"/>
</dbReference>
<dbReference type="PROSITE" id="PS50842">
    <property type="entry name" value="EXPANSIN_EG45"/>
    <property type="match status" value="1"/>
</dbReference>
<evidence type="ECO:0000256" key="7">
    <source>
        <dbReference type="RuleBase" id="RU365023"/>
    </source>
</evidence>
<feature type="signal peptide" evidence="7">
    <location>
        <begin position="1"/>
        <end position="28"/>
    </location>
</feature>
<sequence length="255" mass="27724">MASLTSWSSKFLLMTLTTFAIIAKPSVADPVFRSSPWASANATFYGGETASGTMGGACGYGDLFSNGYGKNTVALSTTLFKKGYACGTCYQVQCANSPSCHSGKPSTTVTATNFCPPSGWCKPPRALFDLSKPAFMKIAQWKAGIVPIKYRRVPCNRTGGVRFLFEGNKYWLSVFVMNIGGGGDVSNMWVKGSKTEWIEMKHNWGASYQVRAQLGGQSLSFKLTSDSTKETIIARDAAPENWKLGSTYKTRVNFH</sequence>
<dbReference type="PRINTS" id="PR01225">
    <property type="entry name" value="EXPANSNFAMLY"/>
</dbReference>
<feature type="domain" description="Expansin-like CBD" evidence="9">
    <location>
        <begin position="170"/>
        <end position="250"/>
    </location>
</feature>
<feature type="domain" description="Expansin-like EG45" evidence="8">
    <location>
        <begin position="55"/>
        <end position="160"/>
    </location>
</feature>
<keyword evidence="5" id="KW-0472">Membrane</keyword>
<name>A0ABR2RA85_9ROSI</name>
<evidence type="ECO:0000313" key="10">
    <source>
        <dbReference type="EMBL" id="KAK9009853.1"/>
    </source>
</evidence>
<dbReference type="Gene3D" id="2.40.40.10">
    <property type="entry name" value="RlpA-like domain"/>
    <property type="match status" value="1"/>
</dbReference>
<evidence type="ECO:0000313" key="11">
    <source>
        <dbReference type="Proteomes" id="UP001396334"/>
    </source>
</evidence>
<dbReference type="CDD" id="cd22274">
    <property type="entry name" value="DPBB_EXPA_N"/>
    <property type="match status" value="1"/>
</dbReference>
<evidence type="ECO:0000259" key="9">
    <source>
        <dbReference type="PROSITE" id="PS50843"/>
    </source>
</evidence>
<dbReference type="InterPro" id="IPR036749">
    <property type="entry name" value="Expansin_CBD_sf"/>
</dbReference>
<evidence type="ECO:0000256" key="4">
    <source>
        <dbReference type="ARBA" id="ARBA00022729"/>
    </source>
</evidence>
<reference evidence="10 11" key="1">
    <citation type="journal article" date="2024" name="G3 (Bethesda)">
        <title>Genome assembly of Hibiscus sabdariffa L. provides insights into metabolisms of medicinal natural products.</title>
        <authorList>
            <person name="Kim T."/>
        </authorList>
    </citation>
    <scope>NUCLEOTIDE SEQUENCE [LARGE SCALE GENOMIC DNA]</scope>
    <source>
        <strain evidence="10">TK-2024</strain>
        <tissue evidence="10">Old leaves</tissue>
    </source>
</reference>
<gene>
    <name evidence="10" type="ORF">V6N11_036377</name>
</gene>
<comment type="function">
    <text evidence="7">Causes loosening and extension of plant cell walls by disrupting non-covalent bonding between cellulose microfibrils and matrix glucans. No enzymatic activity has been found.</text>
</comment>
<dbReference type="InterPro" id="IPR036908">
    <property type="entry name" value="RlpA-like_sf"/>
</dbReference>
<dbReference type="InterPro" id="IPR007112">
    <property type="entry name" value="Expansin/allergen_DPBB_dom"/>
</dbReference>
<dbReference type="PANTHER" id="PTHR31867">
    <property type="entry name" value="EXPANSIN-A15"/>
    <property type="match status" value="1"/>
</dbReference>
<protein>
    <recommendedName>
        <fullName evidence="7">Expansin</fullName>
    </recommendedName>
</protein>
<evidence type="ECO:0000259" key="8">
    <source>
        <dbReference type="PROSITE" id="PS50842"/>
    </source>
</evidence>
<dbReference type="PROSITE" id="PS50843">
    <property type="entry name" value="EXPANSIN_CBD"/>
    <property type="match status" value="1"/>
</dbReference>
<proteinExistence type="inferred from homology"/>
<evidence type="ECO:0000256" key="5">
    <source>
        <dbReference type="ARBA" id="ARBA00023136"/>
    </source>
</evidence>
<keyword evidence="11" id="KW-1185">Reference proteome</keyword>
<dbReference type="Proteomes" id="UP001396334">
    <property type="component" value="Unassembled WGS sequence"/>
</dbReference>
<dbReference type="Gene3D" id="2.60.40.760">
    <property type="entry name" value="Expansin, cellulose-binding-like domain"/>
    <property type="match status" value="1"/>
</dbReference>
<comment type="similarity">
    <text evidence="1 7">Belongs to the expansin family. Expansin A subfamily.</text>
</comment>
<organism evidence="10 11">
    <name type="scientific">Hibiscus sabdariffa</name>
    <name type="common">roselle</name>
    <dbReference type="NCBI Taxonomy" id="183260"/>
    <lineage>
        <taxon>Eukaryota</taxon>
        <taxon>Viridiplantae</taxon>
        <taxon>Streptophyta</taxon>
        <taxon>Embryophyta</taxon>
        <taxon>Tracheophyta</taxon>
        <taxon>Spermatophyta</taxon>
        <taxon>Magnoliopsida</taxon>
        <taxon>eudicotyledons</taxon>
        <taxon>Gunneridae</taxon>
        <taxon>Pentapetalae</taxon>
        <taxon>rosids</taxon>
        <taxon>malvids</taxon>
        <taxon>Malvales</taxon>
        <taxon>Malvaceae</taxon>
        <taxon>Malvoideae</taxon>
        <taxon>Hibiscus</taxon>
    </lineage>
</organism>